<accession>A0ABV5MJ42</accession>
<feature type="transmembrane region" description="Helical" evidence="2">
    <location>
        <begin position="39"/>
        <end position="59"/>
    </location>
</feature>
<feature type="transmembrane region" description="Helical" evidence="2">
    <location>
        <begin position="216"/>
        <end position="235"/>
    </location>
</feature>
<evidence type="ECO:0000313" key="4">
    <source>
        <dbReference type="Proteomes" id="UP001589608"/>
    </source>
</evidence>
<dbReference type="EMBL" id="JBHMCA010000060">
    <property type="protein sequence ID" value="MFB9448839.1"/>
    <property type="molecule type" value="Genomic_DNA"/>
</dbReference>
<keyword evidence="2" id="KW-1133">Transmembrane helix</keyword>
<evidence type="ECO:0000313" key="3">
    <source>
        <dbReference type="EMBL" id="MFB9448839.1"/>
    </source>
</evidence>
<keyword evidence="4" id="KW-1185">Reference proteome</keyword>
<proteinExistence type="predicted"/>
<gene>
    <name evidence="3" type="ORF">ACFFTR_37670</name>
</gene>
<comment type="caution">
    <text evidence="3">The sequence shown here is derived from an EMBL/GenBank/DDBJ whole genome shotgun (WGS) entry which is preliminary data.</text>
</comment>
<feature type="region of interest" description="Disordered" evidence="1">
    <location>
        <begin position="1"/>
        <end position="30"/>
    </location>
</feature>
<feature type="transmembrane region" description="Helical" evidence="2">
    <location>
        <begin position="313"/>
        <end position="338"/>
    </location>
</feature>
<keyword evidence="2" id="KW-0472">Membrane</keyword>
<keyword evidence="2" id="KW-0812">Transmembrane</keyword>
<dbReference type="Proteomes" id="UP001589608">
    <property type="component" value="Unassembled WGS sequence"/>
</dbReference>
<feature type="transmembrane region" description="Helical" evidence="2">
    <location>
        <begin position="117"/>
        <end position="137"/>
    </location>
</feature>
<evidence type="ECO:0000256" key="1">
    <source>
        <dbReference type="SAM" id="MobiDB-lite"/>
    </source>
</evidence>
<feature type="transmembrane region" description="Helical" evidence="2">
    <location>
        <begin position="408"/>
        <end position="426"/>
    </location>
</feature>
<feature type="transmembrane region" description="Helical" evidence="2">
    <location>
        <begin position="350"/>
        <end position="367"/>
    </location>
</feature>
<protein>
    <recommendedName>
        <fullName evidence="5">Glycosyltransferase RgtA/B/C/D-like domain-containing protein</fullName>
    </recommendedName>
</protein>
<organism evidence="3 4">
    <name type="scientific">Dactylosporangium vinaceum</name>
    <dbReference type="NCBI Taxonomy" id="53362"/>
    <lineage>
        <taxon>Bacteria</taxon>
        <taxon>Bacillati</taxon>
        <taxon>Actinomycetota</taxon>
        <taxon>Actinomycetes</taxon>
        <taxon>Micromonosporales</taxon>
        <taxon>Micromonosporaceae</taxon>
        <taxon>Dactylosporangium</taxon>
    </lineage>
</organism>
<reference evidence="3 4" key="1">
    <citation type="submission" date="2024-09" db="EMBL/GenBank/DDBJ databases">
        <authorList>
            <person name="Sun Q."/>
            <person name="Mori K."/>
        </authorList>
    </citation>
    <scope>NUCLEOTIDE SEQUENCE [LARGE SCALE GENOMIC DNA]</scope>
    <source>
        <strain evidence="3 4">JCM 3307</strain>
    </source>
</reference>
<dbReference type="RefSeq" id="WP_223093988.1">
    <property type="nucleotide sequence ID" value="NZ_CP061913.1"/>
</dbReference>
<evidence type="ECO:0008006" key="5">
    <source>
        <dbReference type="Google" id="ProtNLM"/>
    </source>
</evidence>
<feature type="transmembrane region" description="Helical" evidence="2">
    <location>
        <begin position="379"/>
        <end position="396"/>
    </location>
</feature>
<name>A0ABV5MJ42_9ACTN</name>
<sequence>MSPTPTAAAVVIPKQRTPETAGPIGPASPVGAPSRSRRFVTAGLVCSGLAVMLLGYLRIARANGTNADGAANALQAWDILHGNAFLAGWTLSDVSFFPTELIQYTLIELFSGLRPDVVHVAAASTYVLLIVFAALAARGDATGRAAWVRVGVVVAVMLVPQPHAGWSIVLNTPDHTGTGVPLLLTALLVDRRPALRRWWPLVVTAVLAVAQMGDPLAMYIGAIPLALVSAVRLVWSRRRAMVDAHLLVAAVASILLAHAAVKLIGLLGGYQVHPPIAEFTKLKDVPDHLDLLWRTVAVDYGAYFPYLGDDWTVLFSAAAAIKFALMLTALAATLVTIGRLLRRGGEPDRVAQWLAVAIVFNLAAYVASTQAGDMASARQVVAVLPFGAVLIARVLADRVRPSAVTRWVAGALAAVLIGAFAVQTALARPAPTEAAEVAAWLEQHDLHYGVGAYWASNTITVQTGGRVQVAPIVDEVPRAFHWESRREWFDPRRHDANFVVVDRELERYGTLSGVVLRLGAPIQQVDFTRWTVLVYDHDVLPYLPRHQLV</sequence>
<feature type="transmembrane region" description="Helical" evidence="2">
    <location>
        <begin position="247"/>
        <end position="270"/>
    </location>
</feature>
<evidence type="ECO:0000256" key="2">
    <source>
        <dbReference type="SAM" id="Phobius"/>
    </source>
</evidence>